<feature type="compositionally biased region" description="Polar residues" evidence="1">
    <location>
        <begin position="13"/>
        <end position="22"/>
    </location>
</feature>
<sequence length="91" mass="10304">MLHGYWFSGYGYSKSSRSQMRNSGDIRVDPTGGQNPSNALVFSSSRQVLPFRYSQVPEGDKFYTPTQYSTYGVSTNVYICLLPQTRALFSR</sequence>
<evidence type="ECO:0000313" key="3">
    <source>
        <dbReference type="EMBL" id="KAG7158862.1"/>
    </source>
</evidence>
<dbReference type="Proteomes" id="UP000747542">
    <property type="component" value="Unassembled WGS sequence"/>
</dbReference>
<keyword evidence="4" id="KW-1185">Reference proteome</keyword>
<comment type="caution">
    <text evidence="2">The sequence shown here is derived from an EMBL/GenBank/DDBJ whole genome shotgun (WGS) entry which is preliminary data.</text>
</comment>
<proteinExistence type="predicted"/>
<protein>
    <submittedName>
        <fullName evidence="2">Uncharacterized protein</fullName>
    </submittedName>
</protein>
<dbReference type="AlphaFoldDB" id="A0A8J5JNK4"/>
<evidence type="ECO:0000313" key="4">
    <source>
        <dbReference type="Proteomes" id="UP000747542"/>
    </source>
</evidence>
<feature type="region of interest" description="Disordered" evidence="1">
    <location>
        <begin position="11"/>
        <end position="34"/>
    </location>
</feature>
<name>A0A8J5JNK4_HOMAM</name>
<evidence type="ECO:0000256" key="1">
    <source>
        <dbReference type="SAM" id="MobiDB-lite"/>
    </source>
</evidence>
<dbReference type="EMBL" id="JAHLQT010034244">
    <property type="protein sequence ID" value="KAG7158860.1"/>
    <property type="molecule type" value="Genomic_DNA"/>
</dbReference>
<evidence type="ECO:0000313" key="2">
    <source>
        <dbReference type="EMBL" id="KAG7158860.1"/>
    </source>
</evidence>
<accession>A0A8J5JNK4</accession>
<organism evidence="2 4">
    <name type="scientific">Homarus americanus</name>
    <name type="common">American lobster</name>
    <dbReference type="NCBI Taxonomy" id="6706"/>
    <lineage>
        <taxon>Eukaryota</taxon>
        <taxon>Metazoa</taxon>
        <taxon>Ecdysozoa</taxon>
        <taxon>Arthropoda</taxon>
        <taxon>Crustacea</taxon>
        <taxon>Multicrustacea</taxon>
        <taxon>Malacostraca</taxon>
        <taxon>Eumalacostraca</taxon>
        <taxon>Eucarida</taxon>
        <taxon>Decapoda</taxon>
        <taxon>Pleocyemata</taxon>
        <taxon>Astacidea</taxon>
        <taxon>Nephropoidea</taxon>
        <taxon>Nephropidae</taxon>
        <taxon>Homarus</taxon>
    </lineage>
</organism>
<gene>
    <name evidence="2" type="ORF">Hamer_G006227</name>
    <name evidence="3" type="ORF">Hamer_G006230</name>
</gene>
<reference evidence="2" key="1">
    <citation type="journal article" date="2021" name="Sci. Adv.">
        <title>The American lobster genome reveals insights on longevity, neural, and immune adaptations.</title>
        <authorList>
            <person name="Polinski J.M."/>
            <person name="Zimin A.V."/>
            <person name="Clark K.F."/>
            <person name="Kohn A.B."/>
            <person name="Sadowski N."/>
            <person name="Timp W."/>
            <person name="Ptitsyn A."/>
            <person name="Khanna P."/>
            <person name="Romanova D.Y."/>
            <person name="Williams P."/>
            <person name="Greenwood S.J."/>
            <person name="Moroz L.L."/>
            <person name="Walt D.R."/>
            <person name="Bodnar A.G."/>
        </authorList>
    </citation>
    <scope>NUCLEOTIDE SEQUENCE</scope>
    <source>
        <strain evidence="2">GMGI-L3</strain>
    </source>
</reference>
<dbReference type="EMBL" id="JAHLQT010034244">
    <property type="protein sequence ID" value="KAG7158862.1"/>
    <property type="molecule type" value="Genomic_DNA"/>
</dbReference>